<gene>
    <name evidence="1" type="ORF">V6N11_047385</name>
</gene>
<reference evidence="1 2" key="1">
    <citation type="journal article" date="2024" name="G3 (Bethesda)">
        <title>Genome assembly of Hibiscus sabdariffa L. provides insights into metabolisms of medicinal natural products.</title>
        <authorList>
            <person name="Kim T."/>
        </authorList>
    </citation>
    <scope>NUCLEOTIDE SEQUENCE [LARGE SCALE GENOMIC DNA]</scope>
    <source>
        <strain evidence="1">TK-2024</strain>
        <tissue evidence="1">Old leaves</tissue>
    </source>
</reference>
<organism evidence="1 2">
    <name type="scientific">Hibiscus sabdariffa</name>
    <name type="common">roselle</name>
    <dbReference type="NCBI Taxonomy" id="183260"/>
    <lineage>
        <taxon>Eukaryota</taxon>
        <taxon>Viridiplantae</taxon>
        <taxon>Streptophyta</taxon>
        <taxon>Embryophyta</taxon>
        <taxon>Tracheophyta</taxon>
        <taxon>Spermatophyta</taxon>
        <taxon>Magnoliopsida</taxon>
        <taxon>eudicotyledons</taxon>
        <taxon>Gunneridae</taxon>
        <taxon>Pentapetalae</taxon>
        <taxon>rosids</taxon>
        <taxon>malvids</taxon>
        <taxon>Malvales</taxon>
        <taxon>Malvaceae</taxon>
        <taxon>Malvoideae</taxon>
        <taxon>Hibiscus</taxon>
    </lineage>
</organism>
<accession>A0ABR1ZGH5</accession>
<dbReference type="Proteomes" id="UP001396334">
    <property type="component" value="Unassembled WGS sequence"/>
</dbReference>
<evidence type="ECO:0000313" key="1">
    <source>
        <dbReference type="EMBL" id="KAK8479569.1"/>
    </source>
</evidence>
<proteinExistence type="predicted"/>
<keyword evidence="2" id="KW-1185">Reference proteome</keyword>
<name>A0ABR1ZGH5_9ROSI</name>
<sequence>MEGGWTPESLRPSNINFNAGNILEEGYTNLLLNDSIEPSLSDSGKDSDENSGGSGNGIDYYEDNKNYWDSILDLNRQGLVRVLCIDKGTVCGIILLRLVCKDKKFGGGILVDWLECLNDASNTIVSLEIIMELLNLLFILCLSDMMCSLL</sequence>
<protein>
    <submittedName>
        <fullName evidence="1">Uncharacterized protein</fullName>
    </submittedName>
</protein>
<dbReference type="EMBL" id="JBBPBN010001157">
    <property type="protein sequence ID" value="KAK8479569.1"/>
    <property type="molecule type" value="Genomic_DNA"/>
</dbReference>
<evidence type="ECO:0000313" key="2">
    <source>
        <dbReference type="Proteomes" id="UP001396334"/>
    </source>
</evidence>
<comment type="caution">
    <text evidence="1">The sequence shown here is derived from an EMBL/GenBank/DDBJ whole genome shotgun (WGS) entry which is preliminary data.</text>
</comment>